<dbReference type="GO" id="GO:1902600">
    <property type="term" value="P:proton transmembrane transport"/>
    <property type="evidence" value="ECO:0007669"/>
    <property type="project" value="InterPro"/>
</dbReference>
<evidence type="ECO:0000256" key="8">
    <source>
        <dbReference type="SAM" id="Phobius"/>
    </source>
</evidence>
<dbReference type="PANTHER" id="PTHR32507:SF8">
    <property type="entry name" value="CNH1P"/>
    <property type="match status" value="1"/>
</dbReference>
<evidence type="ECO:0000256" key="3">
    <source>
        <dbReference type="ARBA" id="ARBA00022449"/>
    </source>
</evidence>
<comment type="subcellular location">
    <subcellularLocation>
        <location evidence="1">Cell membrane</location>
        <topology evidence="1">Multi-pass membrane protein</topology>
    </subcellularLocation>
</comment>
<feature type="transmembrane region" description="Helical" evidence="8">
    <location>
        <begin position="278"/>
        <end position="298"/>
    </location>
</feature>
<feature type="domain" description="Cation/H+ exchanger transmembrane" evidence="9">
    <location>
        <begin position="15"/>
        <end position="385"/>
    </location>
</feature>
<evidence type="ECO:0000313" key="11">
    <source>
        <dbReference type="Proteomes" id="UP000094849"/>
    </source>
</evidence>
<feature type="transmembrane region" description="Helical" evidence="8">
    <location>
        <begin position="161"/>
        <end position="179"/>
    </location>
</feature>
<reference evidence="10 11" key="1">
    <citation type="submission" date="2016-03" db="EMBL/GenBank/DDBJ databases">
        <title>Chemosynthetic sulphur-oxidizing symbionts of marine invertebrate animals are capable of nitrogen fixation.</title>
        <authorList>
            <person name="Petersen J.M."/>
            <person name="Kemper A."/>
            <person name="Gruber-Vodicka H."/>
            <person name="Cardini U."/>
            <person name="Geest Mvander."/>
            <person name="Kleiner M."/>
            <person name="Bulgheresi S."/>
            <person name="Fussmann M."/>
            <person name="Herbold C."/>
            <person name="Seah B.K.B."/>
            <person name="Antony C.Paul."/>
            <person name="Liu D."/>
            <person name="Belitz A."/>
            <person name="Weber M."/>
        </authorList>
    </citation>
    <scope>NUCLEOTIDE SEQUENCE [LARGE SCALE GENOMIC DNA]</scope>
    <source>
        <strain evidence="10">G_D</strain>
    </source>
</reference>
<keyword evidence="7 8" id="KW-0472">Membrane</keyword>
<dbReference type="Pfam" id="PF00999">
    <property type="entry name" value="Na_H_Exchanger"/>
    <property type="match status" value="1"/>
</dbReference>
<evidence type="ECO:0000313" key="10">
    <source>
        <dbReference type="EMBL" id="ODB96648.1"/>
    </source>
</evidence>
<feature type="transmembrane region" description="Helical" evidence="8">
    <location>
        <begin position="368"/>
        <end position="394"/>
    </location>
</feature>
<feature type="transmembrane region" description="Helical" evidence="8">
    <location>
        <begin position="228"/>
        <end position="258"/>
    </location>
</feature>
<dbReference type="RefSeq" id="WP_069013840.1">
    <property type="nucleotide sequence ID" value="NZ_LVJW01000003.1"/>
</dbReference>
<comment type="caution">
    <text evidence="10">The sequence shown here is derived from an EMBL/GenBank/DDBJ whole genome shotgun (WGS) entry which is preliminary data.</text>
</comment>
<dbReference type="STRING" id="1818881.A3196_07690"/>
<feature type="transmembrane region" description="Helical" evidence="8">
    <location>
        <begin position="185"/>
        <end position="207"/>
    </location>
</feature>
<dbReference type="InterPro" id="IPR006153">
    <property type="entry name" value="Cation/H_exchanger_TM"/>
</dbReference>
<feature type="transmembrane region" description="Helical" evidence="8">
    <location>
        <begin position="305"/>
        <end position="325"/>
    </location>
</feature>
<feature type="transmembrane region" description="Helical" evidence="8">
    <location>
        <begin position="49"/>
        <end position="71"/>
    </location>
</feature>
<keyword evidence="11" id="KW-1185">Reference proteome</keyword>
<protein>
    <recommendedName>
        <fullName evidence="9">Cation/H+ exchanger transmembrane domain-containing protein</fullName>
    </recommendedName>
</protein>
<evidence type="ECO:0000259" key="9">
    <source>
        <dbReference type="Pfam" id="PF00999"/>
    </source>
</evidence>
<proteinExistence type="predicted"/>
<keyword evidence="4 8" id="KW-0812">Transmembrane</keyword>
<feature type="transmembrane region" description="Helical" evidence="8">
    <location>
        <begin position="337"/>
        <end position="356"/>
    </location>
</feature>
<evidence type="ECO:0000256" key="7">
    <source>
        <dbReference type="ARBA" id="ARBA00023136"/>
    </source>
</evidence>
<sequence length="432" mass="46511">MNEASLLLVLLGIALFALFSGPISRGSLTPPMTFTALGLLLSPIALGWINLGLDNAVIHAIAEITLILVLFTDAARIKLKSLWSDHDVPMRLLLIGMPLTIGLGMVLALAVMPQLLLLEALVLAVILAPTDAALGQAVVSSPKVPERIRQSLNVESGLNDGIALPALLFVISFAAGSHSGEQNTVWLNFVLLQLTLGPLVGALVGWSGSKAINMAIEKRFLTHEFCNIYLLSMTFIAYLAADLVGGNGFIAAFAAGVATGNTLKHVNEEIYEFAESEGQLLNLVIFFLFGVALLPQVWPRISGEMVVYALLSLTVIRMLPVFVSLLGKQLRWETGLFVGWFGPRGLASILFVLLVLEHAQLLNQTLVFDTVIVTVFFSIILHGLSALPGVSLYARVLKLCQRRGDDISSEQASVEAMPLRLSSTFKDMEDGS</sequence>
<dbReference type="PANTHER" id="PTHR32507">
    <property type="entry name" value="NA(+)/H(+) ANTIPORTER 1"/>
    <property type="match status" value="1"/>
</dbReference>
<feature type="transmembrane region" description="Helical" evidence="8">
    <location>
        <begin position="92"/>
        <end position="111"/>
    </location>
</feature>
<accession>A0A1E2UPE9</accession>
<keyword evidence="3" id="KW-0050">Antiport</keyword>
<dbReference type="AlphaFoldDB" id="A0A1E2UPE9"/>
<organism evidence="10 11">
    <name type="scientific">Candidatus Thiodiazotropha endoloripes</name>
    <dbReference type="NCBI Taxonomy" id="1818881"/>
    <lineage>
        <taxon>Bacteria</taxon>
        <taxon>Pseudomonadati</taxon>
        <taxon>Pseudomonadota</taxon>
        <taxon>Gammaproteobacteria</taxon>
        <taxon>Chromatiales</taxon>
        <taxon>Sedimenticolaceae</taxon>
        <taxon>Candidatus Thiodiazotropha</taxon>
    </lineage>
</organism>
<evidence type="ECO:0000256" key="5">
    <source>
        <dbReference type="ARBA" id="ARBA00022989"/>
    </source>
</evidence>
<name>A0A1E2UPE9_9GAMM</name>
<gene>
    <name evidence="10" type="ORF">A3196_07690</name>
</gene>
<dbReference type="GO" id="GO:0015297">
    <property type="term" value="F:antiporter activity"/>
    <property type="evidence" value="ECO:0007669"/>
    <property type="project" value="UniProtKB-KW"/>
</dbReference>
<dbReference type="GO" id="GO:0005886">
    <property type="term" value="C:plasma membrane"/>
    <property type="evidence" value="ECO:0007669"/>
    <property type="project" value="UniProtKB-SubCell"/>
</dbReference>
<dbReference type="EMBL" id="LVJZ01000003">
    <property type="protein sequence ID" value="ODB96648.1"/>
    <property type="molecule type" value="Genomic_DNA"/>
</dbReference>
<evidence type="ECO:0000256" key="4">
    <source>
        <dbReference type="ARBA" id="ARBA00022692"/>
    </source>
</evidence>
<evidence type="ECO:0000256" key="6">
    <source>
        <dbReference type="ARBA" id="ARBA00023065"/>
    </source>
</evidence>
<keyword evidence="5 8" id="KW-1133">Transmembrane helix</keyword>
<keyword evidence="2" id="KW-0813">Transport</keyword>
<keyword evidence="6" id="KW-0406">Ion transport</keyword>
<evidence type="ECO:0000256" key="1">
    <source>
        <dbReference type="ARBA" id="ARBA00004651"/>
    </source>
</evidence>
<dbReference type="Proteomes" id="UP000094849">
    <property type="component" value="Unassembled WGS sequence"/>
</dbReference>
<evidence type="ECO:0000256" key="2">
    <source>
        <dbReference type="ARBA" id="ARBA00022448"/>
    </source>
</evidence>